<feature type="transmembrane region" description="Helical" evidence="8">
    <location>
        <begin position="61"/>
        <end position="82"/>
    </location>
</feature>
<comment type="caution">
    <text evidence="10">The sequence shown here is derived from an EMBL/GenBank/DDBJ whole genome shotgun (WGS) entry which is preliminary data.</text>
</comment>
<evidence type="ECO:0000256" key="2">
    <source>
        <dbReference type="ARBA" id="ARBA00022448"/>
    </source>
</evidence>
<dbReference type="PANTHER" id="PTHR30614:SF0">
    <property type="entry name" value="L-CYSTINE TRANSPORT SYSTEM PERMEASE PROTEIN TCYL"/>
    <property type="match status" value="1"/>
</dbReference>
<evidence type="ECO:0000256" key="7">
    <source>
        <dbReference type="ARBA" id="ARBA00023136"/>
    </source>
</evidence>
<evidence type="ECO:0000259" key="9">
    <source>
        <dbReference type="PROSITE" id="PS50928"/>
    </source>
</evidence>
<dbReference type="InterPro" id="IPR010065">
    <property type="entry name" value="AA_ABC_transptr_permease_3TM"/>
</dbReference>
<keyword evidence="3" id="KW-1003">Cell membrane</keyword>
<dbReference type="Gene3D" id="1.10.3720.10">
    <property type="entry name" value="MetI-like"/>
    <property type="match status" value="1"/>
</dbReference>
<reference evidence="10" key="1">
    <citation type="journal article" date="2015" name="Nature">
        <title>Complex archaea that bridge the gap between prokaryotes and eukaryotes.</title>
        <authorList>
            <person name="Spang A."/>
            <person name="Saw J.H."/>
            <person name="Jorgensen S.L."/>
            <person name="Zaremba-Niedzwiedzka K."/>
            <person name="Martijn J."/>
            <person name="Lind A.E."/>
            <person name="van Eijk R."/>
            <person name="Schleper C."/>
            <person name="Guy L."/>
            <person name="Ettema T.J."/>
        </authorList>
    </citation>
    <scope>NUCLEOTIDE SEQUENCE</scope>
</reference>
<dbReference type="NCBIfam" id="TIGR01726">
    <property type="entry name" value="HEQRo_perm_3TM"/>
    <property type="match status" value="1"/>
</dbReference>
<evidence type="ECO:0000256" key="6">
    <source>
        <dbReference type="ARBA" id="ARBA00022989"/>
    </source>
</evidence>
<dbReference type="InterPro" id="IPR035906">
    <property type="entry name" value="MetI-like_sf"/>
</dbReference>
<feature type="domain" description="ABC transmembrane type-1" evidence="9">
    <location>
        <begin position="16"/>
        <end position="202"/>
    </location>
</feature>
<evidence type="ECO:0000256" key="3">
    <source>
        <dbReference type="ARBA" id="ARBA00022475"/>
    </source>
</evidence>
<evidence type="ECO:0000313" key="10">
    <source>
        <dbReference type="EMBL" id="KKN04417.1"/>
    </source>
</evidence>
<keyword evidence="5" id="KW-0029">Amino-acid transport</keyword>
<comment type="subcellular location">
    <subcellularLocation>
        <location evidence="1">Cell membrane</location>
        <topology evidence="1">Multi-pass membrane protein</topology>
    </subcellularLocation>
</comment>
<keyword evidence="6 8" id="KW-1133">Transmembrane helix</keyword>
<dbReference type="GO" id="GO:0043190">
    <property type="term" value="C:ATP-binding cassette (ABC) transporter complex"/>
    <property type="evidence" value="ECO:0007669"/>
    <property type="project" value="InterPro"/>
</dbReference>
<keyword evidence="2" id="KW-0813">Transport</keyword>
<dbReference type="InterPro" id="IPR000515">
    <property type="entry name" value="MetI-like"/>
</dbReference>
<keyword evidence="7 8" id="KW-0472">Membrane</keyword>
<organism evidence="10">
    <name type="scientific">marine sediment metagenome</name>
    <dbReference type="NCBI Taxonomy" id="412755"/>
    <lineage>
        <taxon>unclassified sequences</taxon>
        <taxon>metagenomes</taxon>
        <taxon>ecological metagenomes</taxon>
    </lineage>
</organism>
<evidence type="ECO:0000256" key="8">
    <source>
        <dbReference type="SAM" id="Phobius"/>
    </source>
</evidence>
<sequence>MPDLTEIVIYILEKGLAQTLLLTALGLLFGFLLGLLLALMRVYGGIELGWVASGYEKIFRGIPILILIYIFAYGFTGLFWFIDPIQRPLASIILALSLRSGAYQSQIFRGAILSVNPEQTEAARALGMSGFQTFRHVVFPQAIRLAVPSWSNEYAVVIKDTSFAYAVGVVELVKAAYDFSYAFRGYWTLTLGVITIIYFLLTYPVTRLFGERQAKKLKEMGMGGG</sequence>
<dbReference type="InterPro" id="IPR043429">
    <property type="entry name" value="ArtM/GltK/GlnP/TcyL/YhdX-like"/>
</dbReference>
<feature type="transmembrane region" description="Helical" evidence="8">
    <location>
        <begin position="186"/>
        <end position="210"/>
    </location>
</feature>
<dbReference type="PANTHER" id="PTHR30614">
    <property type="entry name" value="MEMBRANE COMPONENT OF AMINO ACID ABC TRANSPORTER"/>
    <property type="match status" value="1"/>
</dbReference>
<gene>
    <name evidence="10" type="ORF">LCGC14_1097620</name>
</gene>
<evidence type="ECO:0000256" key="4">
    <source>
        <dbReference type="ARBA" id="ARBA00022692"/>
    </source>
</evidence>
<dbReference type="PROSITE" id="PS50928">
    <property type="entry name" value="ABC_TM1"/>
    <property type="match status" value="1"/>
</dbReference>
<dbReference type="CDD" id="cd06261">
    <property type="entry name" value="TM_PBP2"/>
    <property type="match status" value="1"/>
</dbReference>
<dbReference type="GO" id="GO:0006865">
    <property type="term" value="P:amino acid transport"/>
    <property type="evidence" value="ECO:0007669"/>
    <property type="project" value="UniProtKB-KW"/>
</dbReference>
<evidence type="ECO:0000256" key="1">
    <source>
        <dbReference type="ARBA" id="ARBA00004651"/>
    </source>
</evidence>
<evidence type="ECO:0000256" key="5">
    <source>
        <dbReference type="ARBA" id="ARBA00022970"/>
    </source>
</evidence>
<dbReference type="AlphaFoldDB" id="A0A0F9MYB0"/>
<proteinExistence type="predicted"/>
<accession>A0A0F9MYB0</accession>
<dbReference type="SUPFAM" id="SSF161098">
    <property type="entry name" value="MetI-like"/>
    <property type="match status" value="1"/>
</dbReference>
<dbReference type="EMBL" id="LAZR01004924">
    <property type="protein sequence ID" value="KKN04417.1"/>
    <property type="molecule type" value="Genomic_DNA"/>
</dbReference>
<keyword evidence="4 8" id="KW-0812">Transmembrane</keyword>
<feature type="transmembrane region" description="Helical" evidence="8">
    <location>
        <begin position="20"/>
        <end position="40"/>
    </location>
</feature>
<name>A0A0F9MYB0_9ZZZZ</name>
<dbReference type="Pfam" id="PF00528">
    <property type="entry name" value="BPD_transp_1"/>
    <property type="match status" value="1"/>
</dbReference>
<dbReference type="GO" id="GO:0022857">
    <property type="term" value="F:transmembrane transporter activity"/>
    <property type="evidence" value="ECO:0007669"/>
    <property type="project" value="InterPro"/>
</dbReference>
<protein>
    <recommendedName>
        <fullName evidence="9">ABC transmembrane type-1 domain-containing protein</fullName>
    </recommendedName>
</protein>